<dbReference type="NCBIfam" id="NF006630">
    <property type="entry name" value="PRK09200.1"/>
    <property type="match status" value="1"/>
</dbReference>
<comment type="catalytic activity">
    <reaction evidence="15">
        <text>ATP + H2O + cellular proteinSide 1 = ADP + phosphate + cellular proteinSide 2.</text>
        <dbReference type="EC" id="7.4.2.8"/>
    </reaction>
</comment>
<sequence length="870" mass="97412">MRNLLVKLFGDPNEASIKPFQGVVAKVNAEEAAMQARSDEELASLAGQFRTRLDVGETLDDLLPESFASTREVARRRLGQRHYDVQLIGGAVLHAGKIAEMRTGEGKTLTATLAVALNAAGGRGVHLVTVNDYLAKRDAQWMGQVYHGLGLSVGVIQHESAFLFDPEWVGEDERLEKLRPVGRKEAYLADITYGTNNEFGFDYLRDNMVPDAARMVQRDLVYAIVDEVDNILIDEARTPLIISGQAEQATDRYYQFAQVVRQLKTDKDYEVDIKHRSATLTEEGIDKVEQLIQIPEGESIYDERYIDLTHYLEQALKAQATFHRDKDYIVRDGEVIIVDEFTGRMMMGRRYSEGLHQAIEAKEGVRVRRQNVTLATITFQNYFRMYEKLAGMTGTAKTEAEELRRIYELDVVVIPTNKPIVREDMADLVYKNERGKFAAVVGEIEEMREKGRPVLVGTASIEASERLSKLLQARKIPHEVLNAKQHEREAAIVAQAGQAGNVTIATNMAGRGTDIVLGEGVREAGGLHIVGTERHEARRIDNQLRGRAGRQGDPGSSRFYVSLEDELMRRFGSERIVGLMEKLGMEEDVPIEHGVISKSIENAQVKVEGHNFDLRKHVVQYDDVMNRHREAIYADRRRVVDGEDMHERVWQMIEEQIELMVDGHLGDGRETESDWEGLLESYTGLVPTTKLGLDDLEELPRDELVEVLIEDAGKGYDVVEARFGPELMRKVERHVLLTIIDKLWVQHLTAMDELREGVGLQAYGQKDPLVVYKTEGYKLFDQLRANISHDVAHTVYRAQPVVAQKPVRTAVTDENGNVPVAPAENGAAAQPRKARKIGPNDQCPCGSGKKFKHCHGAVGSAAGPGLKTLV</sequence>
<dbReference type="InterPro" id="IPR001650">
    <property type="entry name" value="Helicase_C-like"/>
</dbReference>
<dbReference type="Pfam" id="PF01043">
    <property type="entry name" value="SecA_PP_bind"/>
    <property type="match status" value="1"/>
</dbReference>
<keyword evidence="12 15" id="KW-1278">Translocase</keyword>
<dbReference type="SUPFAM" id="SSF52540">
    <property type="entry name" value="P-loop containing nucleoside triphosphate hydrolases"/>
    <property type="match status" value="2"/>
</dbReference>
<keyword evidence="11 15" id="KW-0653">Protein transport</keyword>
<dbReference type="GO" id="GO:0046872">
    <property type="term" value="F:metal ion binding"/>
    <property type="evidence" value="ECO:0007669"/>
    <property type="project" value="UniProtKB-KW"/>
</dbReference>
<dbReference type="NCBIfam" id="TIGR00963">
    <property type="entry name" value="secA"/>
    <property type="match status" value="1"/>
</dbReference>
<dbReference type="HAMAP" id="MF_01382">
    <property type="entry name" value="SecA"/>
    <property type="match status" value="1"/>
</dbReference>
<evidence type="ECO:0000256" key="13">
    <source>
        <dbReference type="ARBA" id="ARBA00023010"/>
    </source>
</evidence>
<dbReference type="GO" id="GO:0005524">
    <property type="term" value="F:ATP binding"/>
    <property type="evidence" value="ECO:0007669"/>
    <property type="project" value="UniProtKB-UniRule"/>
</dbReference>
<dbReference type="SUPFAM" id="SSF81767">
    <property type="entry name" value="Pre-protein crosslinking domain of SecA"/>
    <property type="match status" value="1"/>
</dbReference>
<dbReference type="PANTHER" id="PTHR30612">
    <property type="entry name" value="SECA INNER MEMBRANE COMPONENT OF SEC PROTEIN SECRETION SYSTEM"/>
    <property type="match status" value="1"/>
</dbReference>
<keyword evidence="14 15" id="KW-0472">Membrane</keyword>
<evidence type="ECO:0000256" key="11">
    <source>
        <dbReference type="ARBA" id="ARBA00022927"/>
    </source>
</evidence>
<dbReference type="GO" id="GO:0065002">
    <property type="term" value="P:intracellular protein transmembrane transport"/>
    <property type="evidence" value="ECO:0007669"/>
    <property type="project" value="UniProtKB-UniRule"/>
</dbReference>
<evidence type="ECO:0000256" key="15">
    <source>
        <dbReference type="HAMAP-Rule" id="MF_01382"/>
    </source>
</evidence>
<dbReference type="Pfam" id="PF07517">
    <property type="entry name" value="SecA_DEAD"/>
    <property type="match status" value="1"/>
</dbReference>
<dbReference type="Gene3D" id="1.10.3060.10">
    <property type="entry name" value="Helical scaffold and wing domains of SecA"/>
    <property type="match status" value="1"/>
</dbReference>
<evidence type="ECO:0000256" key="9">
    <source>
        <dbReference type="ARBA" id="ARBA00022833"/>
    </source>
</evidence>
<comment type="subcellular location">
    <subcellularLocation>
        <location evidence="15">Cell membrane</location>
        <topology evidence="15">Peripheral membrane protein</topology>
        <orientation evidence="15">Cytoplasmic side</orientation>
    </subcellularLocation>
    <subcellularLocation>
        <location evidence="15">Cytoplasm</location>
    </subcellularLocation>
    <subcellularLocation>
        <location evidence="2">Membrane</location>
        <topology evidence="2">Peripheral membrane protein</topology>
    </subcellularLocation>
    <text evidence="15">Distribution is 50-50.</text>
</comment>
<dbReference type="InterPro" id="IPR014001">
    <property type="entry name" value="Helicase_ATP-bd"/>
</dbReference>
<dbReference type="SMART" id="SM00957">
    <property type="entry name" value="SecA_DEAD"/>
    <property type="match status" value="1"/>
</dbReference>
<dbReference type="Pfam" id="PF02810">
    <property type="entry name" value="SEC-C"/>
    <property type="match status" value="1"/>
</dbReference>
<dbReference type="GO" id="GO:0005886">
    <property type="term" value="C:plasma membrane"/>
    <property type="evidence" value="ECO:0007669"/>
    <property type="project" value="UniProtKB-SubCell"/>
</dbReference>
<reference evidence="21" key="1">
    <citation type="submission" date="2020-02" db="EMBL/GenBank/DDBJ databases">
        <authorList>
            <person name="Meier V. D."/>
        </authorList>
    </citation>
    <scope>NUCLEOTIDE SEQUENCE</scope>
    <source>
        <strain evidence="21">AVDCRST_MAG59</strain>
    </source>
</reference>
<dbReference type="InterPro" id="IPR020937">
    <property type="entry name" value="SecA_CS"/>
</dbReference>
<feature type="binding site" evidence="15">
    <location>
        <position position="514"/>
    </location>
    <ligand>
        <name>ATP</name>
        <dbReference type="ChEBI" id="CHEBI:30616"/>
    </ligand>
</feature>
<gene>
    <name evidence="15" type="primary">secA</name>
    <name evidence="21" type="ORF">AVDCRST_MAG59-3164</name>
</gene>
<evidence type="ECO:0000256" key="4">
    <source>
        <dbReference type="ARBA" id="ARBA00022448"/>
    </source>
</evidence>
<dbReference type="InterPro" id="IPR044722">
    <property type="entry name" value="SecA_SF2_C"/>
</dbReference>
<dbReference type="InterPro" id="IPR004027">
    <property type="entry name" value="SEC_C_motif"/>
</dbReference>
<dbReference type="InterPro" id="IPR036670">
    <property type="entry name" value="SecA_X-link_sf"/>
</dbReference>
<evidence type="ECO:0000256" key="12">
    <source>
        <dbReference type="ARBA" id="ARBA00022967"/>
    </source>
</evidence>
<keyword evidence="9" id="KW-0862">Zinc</keyword>
<keyword evidence="4 15" id="KW-0813">Transport</keyword>
<dbReference type="FunFam" id="3.40.50.300:FF:000429">
    <property type="entry name" value="Preprotein translocase subunit SecA"/>
    <property type="match status" value="1"/>
</dbReference>
<comment type="function">
    <text evidence="15">Part of the Sec protein translocase complex. Interacts with the SecYEG preprotein conducting channel. Has a central role in coupling the hydrolysis of ATP to the transfer of proteins into and across the cell membrane, serving as an ATP-driven molecular motor driving the stepwise translocation of polypeptide chains across the membrane.</text>
</comment>
<dbReference type="GO" id="GO:0008564">
    <property type="term" value="F:protein-exporting ATPase activity"/>
    <property type="evidence" value="ECO:0007669"/>
    <property type="project" value="UniProtKB-EC"/>
</dbReference>
<dbReference type="GO" id="GO:0031522">
    <property type="term" value="C:cell envelope Sec protein transport complex"/>
    <property type="evidence" value="ECO:0007669"/>
    <property type="project" value="TreeGrafter"/>
</dbReference>
<comment type="similarity">
    <text evidence="3 15 16">Belongs to the SecA family.</text>
</comment>
<evidence type="ECO:0000256" key="14">
    <source>
        <dbReference type="ARBA" id="ARBA00023136"/>
    </source>
</evidence>
<evidence type="ECO:0000259" key="18">
    <source>
        <dbReference type="PROSITE" id="PS51192"/>
    </source>
</evidence>
<dbReference type="GO" id="GO:0005829">
    <property type="term" value="C:cytosol"/>
    <property type="evidence" value="ECO:0007669"/>
    <property type="project" value="TreeGrafter"/>
</dbReference>
<dbReference type="CDD" id="cd18803">
    <property type="entry name" value="SF2_C_secA"/>
    <property type="match status" value="1"/>
</dbReference>
<accession>A0A6J4V3U2</accession>
<dbReference type="PRINTS" id="PR00906">
    <property type="entry name" value="SECA"/>
</dbReference>
<feature type="domain" description="Helicase ATP-binding" evidence="18">
    <location>
        <begin position="88"/>
        <end position="264"/>
    </location>
</feature>
<dbReference type="EC" id="7.4.2.8" evidence="15"/>
<feature type="binding site" evidence="15">
    <location>
        <begin position="104"/>
        <end position="108"/>
    </location>
    <ligand>
        <name>ATP</name>
        <dbReference type="ChEBI" id="CHEBI:30616"/>
    </ligand>
</feature>
<evidence type="ECO:0000256" key="6">
    <source>
        <dbReference type="ARBA" id="ARBA00022490"/>
    </source>
</evidence>
<evidence type="ECO:0000256" key="8">
    <source>
        <dbReference type="ARBA" id="ARBA00022741"/>
    </source>
</evidence>
<keyword evidence="5 15" id="KW-1003">Cell membrane</keyword>
<dbReference type="InterPro" id="IPR000185">
    <property type="entry name" value="SecA"/>
</dbReference>
<dbReference type="Gene3D" id="3.40.50.300">
    <property type="entry name" value="P-loop containing nucleotide triphosphate hydrolases"/>
    <property type="match status" value="3"/>
</dbReference>
<evidence type="ECO:0000313" key="21">
    <source>
        <dbReference type="EMBL" id="CAA9567755.1"/>
    </source>
</evidence>
<evidence type="ECO:0000256" key="2">
    <source>
        <dbReference type="ARBA" id="ARBA00004170"/>
    </source>
</evidence>
<dbReference type="EMBL" id="CADCWF010000219">
    <property type="protein sequence ID" value="CAA9567755.1"/>
    <property type="molecule type" value="Genomic_DNA"/>
</dbReference>
<evidence type="ECO:0000256" key="7">
    <source>
        <dbReference type="ARBA" id="ARBA00022723"/>
    </source>
</evidence>
<dbReference type="Pfam" id="PF07516">
    <property type="entry name" value="SecA_SW"/>
    <property type="match status" value="1"/>
</dbReference>
<feature type="region of interest" description="Disordered" evidence="17">
    <location>
        <begin position="814"/>
        <end position="840"/>
    </location>
</feature>
<feature type="binding site" evidence="15">
    <location>
        <position position="86"/>
    </location>
    <ligand>
        <name>ATP</name>
        <dbReference type="ChEBI" id="CHEBI:30616"/>
    </ligand>
</feature>
<organism evidence="21">
    <name type="scientific">uncultured Thermomicrobiales bacterium</name>
    <dbReference type="NCBI Taxonomy" id="1645740"/>
    <lineage>
        <taxon>Bacteria</taxon>
        <taxon>Pseudomonadati</taxon>
        <taxon>Thermomicrobiota</taxon>
        <taxon>Thermomicrobia</taxon>
        <taxon>Thermomicrobiales</taxon>
        <taxon>environmental samples</taxon>
    </lineage>
</organism>
<feature type="domain" description="SecA family profile" evidence="20">
    <location>
        <begin position="2"/>
        <end position="592"/>
    </location>
</feature>
<protein>
    <recommendedName>
        <fullName evidence="15 16">Protein translocase subunit SecA</fullName>
        <ecNumber evidence="15">7.4.2.8</ecNumber>
    </recommendedName>
</protein>
<dbReference type="InterPro" id="IPR011130">
    <property type="entry name" value="SecA_preprotein_X-link_dom"/>
</dbReference>
<evidence type="ECO:0000256" key="5">
    <source>
        <dbReference type="ARBA" id="ARBA00022475"/>
    </source>
</evidence>
<comment type="cofactor">
    <cofactor evidence="1">
        <name>Zn(2+)</name>
        <dbReference type="ChEBI" id="CHEBI:29105"/>
    </cofactor>
</comment>
<dbReference type="GO" id="GO:0043952">
    <property type="term" value="P:protein transport by the Sec complex"/>
    <property type="evidence" value="ECO:0007669"/>
    <property type="project" value="TreeGrafter"/>
</dbReference>
<proteinExistence type="inferred from homology"/>
<dbReference type="AlphaFoldDB" id="A0A6J4V3U2"/>
<dbReference type="PROSITE" id="PS01312">
    <property type="entry name" value="SECA"/>
    <property type="match status" value="1"/>
</dbReference>
<dbReference type="InterPro" id="IPR027417">
    <property type="entry name" value="P-loop_NTPase"/>
</dbReference>
<feature type="domain" description="Helicase C-terminal" evidence="19">
    <location>
        <begin position="436"/>
        <end position="591"/>
    </location>
</feature>
<dbReference type="PROSITE" id="PS51194">
    <property type="entry name" value="HELICASE_CTER"/>
    <property type="match status" value="1"/>
</dbReference>
<dbReference type="Gene3D" id="3.90.1440.10">
    <property type="entry name" value="SecA, preprotein cross-linking domain"/>
    <property type="match status" value="1"/>
</dbReference>
<keyword evidence="6 15" id="KW-0963">Cytoplasm</keyword>
<keyword evidence="8 15" id="KW-0547">Nucleotide-binding</keyword>
<dbReference type="InterPro" id="IPR014018">
    <property type="entry name" value="SecA_motor_DEAD"/>
</dbReference>
<evidence type="ECO:0000259" key="19">
    <source>
        <dbReference type="PROSITE" id="PS51194"/>
    </source>
</evidence>
<evidence type="ECO:0000256" key="16">
    <source>
        <dbReference type="RuleBase" id="RU003874"/>
    </source>
</evidence>
<name>A0A6J4V3U2_9BACT</name>
<evidence type="ECO:0000256" key="17">
    <source>
        <dbReference type="SAM" id="MobiDB-lite"/>
    </source>
</evidence>
<dbReference type="FunFam" id="3.90.1440.10:FF:000002">
    <property type="entry name" value="Protein translocase subunit SecA"/>
    <property type="match status" value="1"/>
</dbReference>
<keyword evidence="7" id="KW-0479">Metal-binding</keyword>
<dbReference type="InterPro" id="IPR011116">
    <property type="entry name" value="SecA_Wing/Scaffold"/>
</dbReference>
<evidence type="ECO:0000256" key="3">
    <source>
        <dbReference type="ARBA" id="ARBA00007650"/>
    </source>
</evidence>
<dbReference type="PANTHER" id="PTHR30612:SF0">
    <property type="entry name" value="CHLOROPLAST PROTEIN-TRANSPORTING ATPASE"/>
    <property type="match status" value="1"/>
</dbReference>
<dbReference type="SUPFAM" id="SSF81886">
    <property type="entry name" value="Helical scaffold and wing domains of SecA"/>
    <property type="match status" value="1"/>
</dbReference>
<dbReference type="SMART" id="SM00958">
    <property type="entry name" value="SecA_PP_bind"/>
    <property type="match status" value="1"/>
</dbReference>
<dbReference type="GO" id="GO:0017038">
    <property type="term" value="P:protein import"/>
    <property type="evidence" value="ECO:0007669"/>
    <property type="project" value="InterPro"/>
</dbReference>
<dbReference type="Pfam" id="PF21090">
    <property type="entry name" value="P-loop_SecA"/>
    <property type="match status" value="2"/>
</dbReference>
<dbReference type="InterPro" id="IPR036266">
    <property type="entry name" value="SecA_Wing/Scaffold_sf"/>
</dbReference>
<keyword evidence="13 15" id="KW-0811">Translocation</keyword>
<keyword evidence="10 15" id="KW-0067">ATP-binding</keyword>
<dbReference type="PROSITE" id="PS51192">
    <property type="entry name" value="HELICASE_ATP_BIND_1"/>
    <property type="match status" value="1"/>
</dbReference>
<evidence type="ECO:0000256" key="1">
    <source>
        <dbReference type="ARBA" id="ARBA00001947"/>
    </source>
</evidence>
<dbReference type="GO" id="GO:0006605">
    <property type="term" value="P:protein targeting"/>
    <property type="evidence" value="ECO:0007669"/>
    <property type="project" value="UniProtKB-UniRule"/>
</dbReference>
<dbReference type="InterPro" id="IPR011115">
    <property type="entry name" value="SecA_DEAD"/>
</dbReference>
<evidence type="ECO:0000256" key="10">
    <source>
        <dbReference type="ARBA" id="ARBA00022840"/>
    </source>
</evidence>
<dbReference type="PROSITE" id="PS51196">
    <property type="entry name" value="SECA_MOTOR_DEAD"/>
    <property type="match status" value="1"/>
</dbReference>
<evidence type="ECO:0000259" key="20">
    <source>
        <dbReference type="PROSITE" id="PS51196"/>
    </source>
</evidence>
<dbReference type="CDD" id="cd17928">
    <property type="entry name" value="DEXDc_SecA"/>
    <property type="match status" value="1"/>
</dbReference>
<comment type="subunit">
    <text evidence="15">Monomer and homodimer. Part of the essential Sec protein translocation apparatus which comprises SecA, SecYEG and auxiliary proteins SecDF. Other proteins may also be involved.</text>
</comment>